<feature type="region of interest" description="Disordered" evidence="1">
    <location>
        <begin position="169"/>
        <end position="196"/>
    </location>
</feature>
<keyword evidence="3" id="KW-1185">Reference proteome</keyword>
<feature type="compositionally biased region" description="Polar residues" evidence="1">
    <location>
        <begin position="908"/>
        <end position="917"/>
    </location>
</feature>
<feature type="region of interest" description="Disordered" evidence="1">
    <location>
        <begin position="210"/>
        <end position="229"/>
    </location>
</feature>
<feature type="compositionally biased region" description="Polar residues" evidence="1">
    <location>
        <begin position="74"/>
        <end position="108"/>
    </location>
</feature>
<organism evidence="2 3">
    <name type="scientific">Coptis chinensis</name>
    <dbReference type="NCBI Taxonomy" id="261450"/>
    <lineage>
        <taxon>Eukaryota</taxon>
        <taxon>Viridiplantae</taxon>
        <taxon>Streptophyta</taxon>
        <taxon>Embryophyta</taxon>
        <taxon>Tracheophyta</taxon>
        <taxon>Spermatophyta</taxon>
        <taxon>Magnoliopsida</taxon>
        <taxon>Ranunculales</taxon>
        <taxon>Ranunculaceae</taxon>
        <taxon>Coptidoideae</taxon>
        <taxon>Coptis</taxon>
    </lineage>
</organism>
<dbReference type="EMBL" id="JADFTS010000003">
    <property type="protein sequence ID" value="KAF9615474.1"/>
    <property type="molecule type" value="Genomic_DNA"/>
</dbReference>
<proteinExistence type="predicted"/>
<name>A0A835M6D3_9MAGN</name>
<feature type="region of interest" description="Disordered" evidence="1">
    <location>
        <begin position="61"/>
        <end position="151"/>
    </location>
</feature>
<protein>
    <submittedName>
        <fullName evidence="2">Uncharacterized protein</fullName>
    </submittedName>
</protein>
<feature type="compositionally biased region" description="Polar residues" evidence="1">
    <location>
        <begin position="169"/>
        <end position="178"/>
    </location>
</feature>
<evidence type="ECO:0000256" key="1">
    <source>
        <dbReference type="SAM" id="MobiDB-lite"/>
    </source>
</evidence>
<feature type="region of interest" description="Disordered" evidence="1">
    <location>
        <begin position="1"/>
        <end position="25"/>
    </location>
</feature>
<accession>A0A835M6D3</accession>
<gene>
    <name evidence="2" type="ORF">IFM89_023732</name>
</gene>
<feature type="region of interest" description="Disordered" evidence="1">
    <location>
        <begin position="888"/>
        <end position="917"/>
    </location>
</feature>
<reference evidence="2 3" key="1">
    <citation type="submission" date="2020-10" db="EMBL/GenBank/DDBJ databases">
        <title>The Coptis chinensis genome and diversification of protoberbering-type alkaloids.</title>
        <authorList>
            <person name="Wang B."/>
            <person name="Shu S."/>
            <person name="Song C."/>
            <person name="Liu Y."/>
        </authorList>
    </citation>
    <scope>NUCLEOTIDE SEQUENCE [LARGE SCALE GENOMIC DNA]</scope>
    <source>
        <strain evidence="2">HL-2020</strain>
        <tissue evidence="2">Leaf</tissue>
    </source>
</reference>
<dbReference type="PANTHER" id="PTHR34802:SF1">
    <property type="entry name" value="CHORISMATE SYNTHASE"/>
    <property type="match status" value="1"/>
</dbReference>
<comment type="caution">
    <text evidence="2">The sequence shown here is derived from an EMBL/GenBank/DDBJ whole genome shotgun (WGS) entry which is preliminary data.</text>
</comment>
<dbReference type="OrthoDB" id="1923709at2759"/>
<evidence type="ECO:0000313" key="2">
    <source>
        <dbReference type="EMBL" id="KAF9615474.1"/>
    </source>
</evidence>
<feature type="compositionally biased region" description="Basic and acidic residues" evidence="1">
    <location>
        <begin position="320"/>
        <end position="337"/>
    </location>
</feature>
<dbReference type="Proteomes" id="UP000631114">
    <property type="component" value="Unassembled WGS sequence"/>
</dbReference>
<sequence>MRSENDDQLLPAQLGDVMPEGPKKSKTRYMRELLLSLSELDVCSKLPGGFDSSILSEFEDISSTIPERSRIPGTLSSQNFRRGEYSSSPPNNYTRTTQGRWDTRSSGSNDRDADSQLDSESDSGRRYVNQSRRPWQNPEHDGLLGSGSFPKPTGYISASAVTKVRGSGQYQLNRSNEPYQPPRPYKAAPHSRNATDSINDETFASFEQFRKEQKANQEKQKQFPDKHKENVDPDVAAHLVEPEDEKKLWDKNIGLEDIAPFNAHGDSAKCLSAAQTSASRPLVPPGFTGMVLEKNMGTKSLIPQTVGNAGGDINVGQTEGHLEENGTPKNRRDEKSVSHAHTTDQQYGIKTAHAPFTDISVKSVTLSSDVAVYESPVIVANPSGINSNLPEVYGGLRNDEGTDFYAAKVPGHGIMGIASQEHSTSILEKLFGKASVGDGVVSSFTEFHRAINRSADQYLLVRDMGVIPLLHSKTVHAFSLDSNMLDINNLTSIIFLYYQPGDVNTDARSDVNADTRSHIPFQSSKFTHWFVEEEKKPEDDLSSGKPESLLSLIVNGEKDGPLLSRVSDQKPAIFPSGSNELNDKSVTPTTASATIEPPYQCSNQGNNLGVLTCEDLEQSILSEFCEKRPSPSHSSQAWGASAAKTELRPDFNNLASQHLFSLLQKGTSVNDINQVPNREASENLFVYDAGTVSSVLSNASAGDVGKVPNSENNVTLETLFGTAFMKELQSFKAPVSVQRGSVSGVTKNDVLDSQKVAFPVTDEGFPPNTPQISTLEGVSHVSNHIQQNKSNKNEERWLDVDAPQSKKGSTLNNIGAFDRSLEALDIQLPEEESLITLGDHVIPQHAMGMPAGNASDADLLSSSSMPVDIVDRLAAFSAVFQKERSMIPSPDRAPFHRGPYNHPESELPYQNHQGRPTSQFDRVEMNHGRPLFPPLDSHPSHMNPPINIIGPENGVRPEFAQHHFPANTVHPNSFQHAPNGPTRFSPPAHHPLLQQMHMQGNLLPPHLLRGVPRGLPLSPYSINHMPGYAPEPNPMQNIPFGHHQPSYRSLDLPMQALGVNGGGNNHPEALEKMIEMDLRVNLKQNHPVPGTAHNLGSHVHGIDMGFRYRQ</sequence>
<evidence type="ECO:0000313" key="3">
    <source>
        <dbReference type="Proteomes" id="UP000631114"/>
    </source>
</evidence>
<dbReference type="PANTHER" id="PTHR34802">
    <property type="entry name" value="CHORISMATE SYNTHASE"/>
    <property type="match status" value="1"/>
</dbReference>
<dbReference type="AlphaFoldDB" id="A0A835M6D3"/>
<feature type="region of interest" description="Disordered" evidence="1">
    <location>
        <begin position="313"/>
        <end position="346"/>
    </location>
</feature>